<dbReference type="PANTHER" id="PTHR43591">
    <property type="entry name" value="METHYLTRANSFERASE"/>
    <property type="match status" value="1"/>
</dbReference>
<protein>
    <recommendedName>
        <fullName evidence="2">Methyltransferase type 11 domain-containing protein</fullName>
    </recommendedName>
</protein>
<dbReference type="AlphaFoldDB" id="A0A2H0U9Z4"/>
<evidence type="ECO:0000313" key="3">
    <source>
        <dbReference type="EMBL" id="PIR82516.1"/>
    </source>
</evidence>
<dbReference type="SUPFAM" id="SSF53335">
    <property type="entry name" value="S-adenosyl-L-methionine-dependent methyltransferases"/>
    <property type="match status" value="1"/>
</dbReference>
<dbReference type="Proteomes" id="UP000231379">
    <property type="component" value="Unassembled WGS sequence"/>
</dbReference>
<dbReference type="GO" id="GO:0008757">
    <property type="term" value="F:S-adenosylmethionine-dependent methyltransferase activity"/>
    <property type="evidence" value="ECO:0007669"/>
    <property type="project" value="InterPro"/>
</dbReference>
<accession>A0A2H0U9Z4</accession>
<reference evidence="4" key="1">
    <citation type="submission" date="2017-09" db="EMBL/GenBank/DDBJ databases">
        <title>Depth-based differentiation of microbial function through sediment-hosted aquifers and enrichment of novel symbionts in the deep terrestrial subsurface.</title>
        <authorList>
            <person name="Probst A.J."/>
            <person name="Ladd B."/>
            <person name="Jarett J.K."/>
            <person name="Geller-Mcgrath D.E."/>
            <person name="Sieber C.M.K."/>
            <person name="Emerson J.B."/>
            <person name="Anantharaman K."/>
            <person name="Thomas B.C."/>
            <person name="Malmstrom R."/>
            <person name="Stieglmeier M."/>
            <person name="Klingl A."/>
            <person name="Woyke T."/>
            <person name="Ryan C.M."/>
            <person name="Banfield J.F."/>
        </authorList>
    </citation>
    <scope>NUCLEOTIDE SEQUENCE [LARGE SCALE GENOMIC DNA]</scope>
</reference>
<feature type="region of interest" description="Disordered" evidence="1">
    <location>
        <begin position="1"/>
        <end position="28"/>
    </location>
</feature>
<dbReference type="Gene3D" id="3.40.50.150">
    <property type="entry name" value="Vaccinia Virus protein VP39"/>
    <property type="match status" value="1"/>
</dbReference>
<name>A0A2H0U9Z4_9BACT</name>
<dbReference type="CDD" id="cd02440">
    <property type="entry name" value="AdoMet_MTases"/>
    <property type="match status" value="1"/>
</dbReference>
<gene>
    <name evidence="3" type="ORF">COU20_01810</name>
</gene>
<comment type="caution">
    <text evidence="3">The sequence shown here is derived from an EMBL/GenBank/DDBJ whole genome shotgun (WGS) entry which is preliminary data.</text>
</comment>
<sequence>MPEKPPSPRDIRREAWREGADAWEDSTREELEEQHALILSALRKNALPIGPETLVLDVGSGRGRLAQMLSKDGLQVVGLDARPRAQGTLMQAAGRAERMPFRPGQFDVVITALLYDEEVYDQSIEEMVREIARVLKPGGLYVWYVWSPDMYDRLEALFKKEEELELVQTPSAQERLVVFKKRTHA</sequence>
<evidence type="ECO:0000259" key="2">
    <source>
        <dbReference type="Pfam" id="PF08241"/>
    </source>
</evidence>
<dbReference type="Pfam" id="PF08241">
    <property type="entry name" value="Methyltransf_11"/>
    <property type="match status" value="1"/>
</dbReference>
<dbReference type="InterPro" id="IPR013216">
    <property type="entry name" value="Methyltransf_11"/>
</dbReference>
<feature type="domain" description="Methyltransferase type 11" evidence="2">
    <location>
        <begin position="56"/>
        <end position="142"/>
    </location>
</feature>
<dbReference type="EMBL" id="PFBM01000012">
    <property type="protein sequence ID" value="PIR82516.1"/>
    <property type="molecule type" value="Genomic_DNA"/>
</dbReference>
<proteinExistence type="predicted"/>
<dbReference type="InterPro" id="IPR029063">
    <property type="entry name" value="SAM-dependent_MTases_sf"/>
</dbReference>
<evidence type="ECO:0000313" key="4">
    <source>
        <dbReference type="Proteomes" id="UP000231379"/>
    </source>
</evidence>
<evidence type="ECO:0000256" key="1">
    <source>
        <dbReference type="SAM" id="MobiDB-lite"/>
    </source>
</evidence>
<organism evidence="3 4">
    <name type="scientific">Candidatus Kaiserbacteria bacterium CG10_big_fil_rev_8_21_14_0_10_59_10</name>
    <dbReference type="NCBI Taxonomy" id="1974612"/>
    <lineage>
        <taxon>Bacteria</taxon>
        <taxon>Candidatus Kaiseribacteriota</taxon>
    </lineage>
</organism>